<gene>
    <name evidence="2" type="ORF">AAFF_G00430330</name>
</gene>
<dbReference type="AlphaFoldDB" id="A0AAD7WJD3"/>
<feature type="region of interest" description="Disordered" evidence="1">
    <location>
        <begin position="1"/>
        <end position="32"/>
    </location>
</feature>
<proteinExistence type="predicted"/>
<organism evidence="2 3">
    <name type="scientific">Aldrovandia affinis</name>
    <dbReference type="NCBI Taxonomy" id="143900"/>
    <lineage>
        <taxon>Eukaryota</taxon>
        <taxon>Metazoa</taxon>
        <taxon>Chordata</taxon>
        <taxon>Craniata</taxon>
        <taxon>Vertebrata</taxon>
        <taxon>Euteleostomi</taxon>
        <taxon>Actinopterygii</taxon>
        <taxon>Neopterygii</taxon>
        <taxon>Teleostei</taxon>
        <taxon>Notacanthiformes</taxon>
        <taxon>Halosauridae</taxon>
        <taxon>Aldrovandia</taxon>
    </lineage>
</organism>
<dbReference type="Proteomes" id="UP001221898">
    <property type="component" value="Unassembled WGS sequence"/>
</dbReference>
<name>A0AAD7WJD3_9TELE</name>
<sequence>MESTCESQQQRALSGKDRPFVEAPQMRASKSKPISYQEISHVITLLHGCWEKRSHDCWRDITRQANGQFDES</sequence>
<accession>A0AAD7WJD3</accession>
<evidence type="ECO:0000256" key="1">
    <source>
        <dbReference type="SAM" id="MobiDB-lite"/>
    </source>
</evidence>
<reference evidence="2" key="1">
    <citation type="journal article" date="2023" name="Science">
        <title>Genome structures resolve the early diversification of teleost fishes.</title>
        <authorList>
            <person name="Parey E."/>
            <person name="Louis A."/>
            <person name="Montfort J."/>
            <person name="Bouchez O."/>
            <person name="Roques C."/>
            <person name="Iampietro C."/>
            <person name="Lluch J."/>
            <person name="Castinel A."/>
            <person name="Donnadieu C."/>
            <person name="Desvignes T."/>
            <person name="Floi Bucao C."/>
            <person name="Jouanno E."/>
            <person name="Wen M."/>
            <person name="Mejri S."/>
            <person name="Dirks R."/>
            <person name="Jansen H."/>
            <person name="Henkel C."/>
            <person name="Chen W.J."/>
            <person name="Zahm M."/>
            <person name="Cabau C."/>
            <person name="Klopp C."/>
            <person name="Thompson A.W."/>
            <person name="Robinson-Rechavi M."/>
            <person name="Braasch I."/>
            <person name="Lecointre G."/>
            <person name="Bobe J."/>
            <person name="Postlethwait J.H."/>
            <person name="Berthelot C."/>
            <person name="Roest Crollius H."/>
            <person name="Guiguen Y."/>
        </authorList>
    </citation>
    <scope>NUCLEOTIDE SEQUENCE</scope>
    <source>
        <strain evidence="2">NC1722</strain>
    </source>
</reference>
<comment type="caution">
    <text evidence="2">The sequence shown here is derived from an EMBL/GenBank/DDBJ whole genome shotgun (WGS) entry which is preliminary data.</text>
</comment>
<protein>
    <submittedName>
        <fullName evidence="2">Uncharacterized protein</fullName>
    </submittedName>
</protein>
<keyword evidence="3" id="KW-1185">Reference proteome</keyword>
<evidence type="ECO:0000313" key="2">
    <source>
        <dbReference type="EMBL" id="KAJ8398189.1"/>
    </source>
</evidence>
<feature type="compositionally biased region" description="Polar residues" evidence="1">
    <location>
        <begin position="1"/>
        <end position="12"/>
    </location>
</feature>
<evidence type="ECO:0000313" key="3">
    <source>
        <dbReference type="Proteomes" id="UP001221898"/>
    </source>
</evidence>
<dbReference type="EMBL" id="JAINUG010000092">
    <property type="protein sequence ID" value="KAJ8398189.1"/>
    <property type="molecule type" value="Genomic_DNA"/>
</dbReference>